<evidence type="ECO:0008006" key="3">
    <source>
        <dbReference type="Google" id="ProtNLM"/>
    </source>
</evidence>
<protein>
    <recommendedName>
        <fullName evidence="3">Conjugal transfer protein TraB</fullName>
    </recommendedName>
</protein>
<name>A0ABM7PC78_9BACT</name>
<evidence type="ECO:0000313" key="2">
    <source>
        <dbReference type="Proteomes" id="UP001320148"/>
    </source>
</evidence>
<evidence type="ECO:0000313" key="1">
    <source>
        <dbReference type="EMBL" id="BCS94761.1"/>
    </source>
</evidence>
<gene>
    <name evidence="1" type="ORF">DSLASN_03930</name>
</gene>
<dbReference type="EMBL" id="AP024488">
    <property type="protein sequence ID" value="BCS94761.1"/>
    <property type="molecule type" value="Genomic_DNA"/>
</dbReference>
<dbReference type="Proteomes" id="UP001320148">
    <property type="component" value="Chromosome"/>
</dbReference>
<keyword evidence="2" id="KW-1185">Reference proteome</keyword>
<reference evidence="1 2" key="1">
    <citation type="submission" date="2021-02" db="EMBL/GenBank/DDBJ databases">
        <title>Complete genome of Desulfoluna sp. strain ASN36.</title>
        <authorList>
            <person name="Takahashi A."/>
            <person name="Kojima H."/>
            <person name="Fukui M."/>
        </authorList>
    </citation>
    <scope>NUCLEOTIDE SEQUENCE [LARGE SCALE GENOMIC DNA]</scope>
    <source>
        <strain evidence="1 2">ASN36</strain>
    </source>
</reference>
<accession>A0ABM7PC78</accession>
<organism evidence="1 2">
    <name type="scientific">Desulfoluna limicola</name>
    <dbReference type="NCBI Taxonomy" id="2810562"/>
    <lineage>
        <taxon>Bacteria</taxon>
        <taxon>Pseudomonadati</taxon>
        <taxon>Thermodesulfobacteriota</taxon>
        <taxon>Desulfobacteria</taxon>
        <taxon>Desulfobacterales</taxon>
        <taxon>Desulfolunaceae</taxon>
        <taxon>Desulfoluna</taxon>
    </lineage>
</organism>
<proteinExistence type="predicted"/>
<sequence length="57" mass="6222">MKMASIDEQILRAAKEIVVKFIEVGRVSPTSFDEAFKQIHTTIGDAVKKDATPSGSE</sequence>
<dbReference type="RefSeq" id="WP_236891060.1">
    <property type="nucleotide sequence ID" value="NZ_AP024488.1"/>
</dbReference>